<protein>
    <submittedName>
        <fullName evidence="1">Uncharacterized protein</fullName>
    </submittedName>
</protein>
<evidence type="ECO:0000313" key="2">
    <source>
        <dbReference type="Proteomes" id="UP000249066"/>
    </source>
</evidence>
<gene>
    <name evidence="1" type="ORF">DI623_02590</name>
</gene>
<name>A0A2W5ABS0_9SPHN</name>
<evidence type="ECO:0000313" key="1">
    <source>
        <dbReference type="EMBL" id="PZO91683.1"/>
    </source>
</evidence>
<reference evidence="1 2" key="1">
    <citation type="submission" date="2017-08" db="EMBL/GenBank/DDBJ databases">
        <title>Infants hospitalized years apart are colonized by the same room-sourced microbial strains.</title>
        <authorList>
            <person name="Brooks B."/>
            <person name="Olm M.R."/>
            <person name="Firek B.A."/>
            <person name="Baker R."/>
            <person name="Thomas B.C."/>
            <person name="Morowitz M.J."/>
            <person name="Banfield J.F."/>
        </authorList>
    </citation>
    <scope>NUCLEOTIDE SEQUENCE [LARGE SCALE GENOMIC DNA]</scope>
    <source>
        <strain evidence="1">S2_018_000_R2_101</strain>
    </source>
</reference>
<dbReference type="AlphaFoldDB" id="A0A2W5ABS0"/>
<proteinExistence type="predicted"/>
<dbReference type="Proteomes" id="UP000249066">
    <property type="component" value="Unassembled WGS sequence"/>
</dbReference>
<accession>A0A2W5ABS0</accession>
<dbReference type="EMBL" id="QFNN01000006">
    <property type="protein sequence ID" value="PZO91683.1"/>
    <property type="molecule type" value="Genomic_DNA"/>
</dbReference>
<comment type="caution">
    <text evidence="1">The sequence shown here is derived from an EMBL/GenBank/DDBJ whole genome shotgun (WGS) entry which is preliminary data.</text>
</comment>
<organism evidence="1 2">
    <name type="scientific">Sphingomonas sanxanigenens</name>
    <dbReference type="NCBI Taxonomy" id="397260"/>
    <lineage>
        <taxon>Bacteria</taxon>
        <taxon>Pseudomonadati</taxon>
        <taxon>Pseudomonadota</taxon>
        <taxon>Alphaproteobacteria</taxon>
        <taxon>Sphingomonadales</taxon>
        <taxon>Sphingomonadaceae</taxon>
        <taxon>Sphingomonas</taxon>
    </lineage>
</organism>
<sequence length="77" mass="8717">MLPCPPAYSAPLFDIARIPKLRIPLQPLNFVNFRKAKPRFSAIPYMNHRHAALLSARTEKSRSSHWIGVAYTAMLVA</sequence>